<keyword evidence="11" id="KW-1185">Reference proteome</keyword>
<evidence type="ECO:0000256" key="1">
    <source>
        <dbReference type="ARBA" id="ARBA00004651"/>
    </source>
</evidence>
<evidence type="ECO:0000256" key="3">
    <source>
        <dbReference type="ARBA" id="ARBA00022448"/>
    </source>
</evidence>
<evidence type="ECO:0000313" key="11">
    <source>
        <dbReference type="Proteomes" id="UP000068026"/>
    </source>
</evidence>
<evidence type="ECO:0000256" key="7">
    <source>
        <dbReference type="ARBA" id="ARBA00023136"/>
    </source>
</evidence>
<feature type="transmembrane region" description="Helical" evidence="8">
    <location>
        <begin position="132"/>
        <end position="154"/>
    </location>
</feature>
<organism evidence="10 12">
    <name type="scientific">Anaerotignum propionicum DSM 1682</name>
    <dbReference type="NCBI Taxonomy" id="991789"/>
    <lineage>
        <taxon>Bacteria</taxon>
        <taxon>Bacillati</taxon>
        <taxon>Bacillota</taxon>
        <taxon>Clostridia</taxon>
        <taxon>Lachnospirales</taxon>
        <taxon>Anaerotignaceae</taxon>
        <taxon>Anaerotignum</taxon>
    </lineage>
</organism>
<dbReference type="GO" id="GO:0015129">
    <property type="term" value="F:lactate transmembrane transporter activity"/>
    <property type="evidence" value="ECO:0007669"/>
    <property type="project" value="UniProtKB-UniRule"/>
</dbReference>
<feature type="transmembrane region" description="Helical" evidence="8">
    <location>
        <begin position="358"/>
        <end position="380"/>
    </location>
</feature>
<dbReference type="AlphaFoldDB" id="A0A0X8VAZ0"/>
<keyword evidence="6 8" id="KW-1133">Transmembrane helix</keyword>
<keyword evidence="4 8" id="KW-1003">Cell membrane</keyword>
<name>A0A0X8VAZ0_ANAPI</name>
<dbReference type="Proteomes" id="UP000184204">
    <property type="component" value="Unassembled WGS sequence"/>
</dbReference>
<reference evidence="9 11" key="1">
    <citation type="journal article" date="2016" name="Genome Announc.">
        <title>Complete Genome Sequence of the Amino Acid-Fermenting Clostridium propionicum X2 (DSM 1682).</title>
        <authorList>
            <person name="Poehlein A."/>
            <person name="Schlien K."/>
            <person name="Chowdhury N.P."/>
            <person name="Gottschalk G."/>
            <person name="Buckel W."/>
            <person name="Daniel R."/>
        </authorList>
    </citation>
    <scope>NUCLEOTIDE SEQUENCE [LARGE SCALE GENOMIC DNA]</scope>
    <source>
        <strain evidence="9 11">X2</strain>
    </source>
</reference>
<dbReference type="PANTHER" id="PTHR30003">
    <property type="entry name" value="L-LACTATE PERMEASE"/>
    <property type="match status" value="1"/>
</dbReference>
<reference evidence="12" key="3">
    <citation type="submission" date="2016-11" db="EMBL/GenBank/DDBJ databases">
        <authorList>
            <person name="Jaros S."/>
            <person name="Januszkiewicz K."/>
            <person name="Wedrychowicz H."/>
        </authorList>
    </citation>
    <scope>NUCLEOTIDE SEQUENCE [LARGE SCALE GENOMIC DNA]</scope>
    <source>
        <strain evidence="12">DSM 1682</strain>
    </source>
</reference>
<feature type="transmembrane region" description="Helical" evidence="8">
    <location>
        <begin position="32"/>
        <end position="51"/>
    </location>
</feature>
<evidence type="ECO:0000256" key="8">
    <source>
        <dbReference type="RuleBase" id="RU365092"/>
    </source>
</evidence>
<comment type="similarity">
    <text evidence="2 8">Belongs to the lactate permease family.</text>
</comment>
<reference evidence="10" key="4">
    <citation type="submission" date="2016-11" db="EMBL/GenBank/DDBJ databases">
        <authorList>
            <person name="Varghese N."/>
            <person name="Submissions S."/>
        </authorList>
    </citation>
    <scope>NUCLEOTIDE SEQUENCE</scope>
    <source>
        <strain evidence="10">DSM 1682</strain>
    </source>
</reference>
<comment type="subcellular location">
    <subcellularLocation>
        <location evidence="1 8">Cell membrane</location>
        <topology evidence="1 8">Multi-pass membrane protein</topology>
    </subcellularLocation>
</comment>
<dbReference type="GO" id="GO:0005886">
    <property type="term" value="C:plasma membrane"/>
    <property type="evidence" value="ECO:0007669"/>
    <property type="project" value="UniProtKB-SubCell"/>
</dbReference>
<evidence type="ECO:0000256" key="2">
    <source>
        <dbReference type="ARBA" id="ARBA00010100"/>
    </source>
</evidence>
<dbReference type="Proteomes" id="UP000068026">
    <property type="component" value="Chromosome"/>
</dbReference>
<dbReference type="RefSeq" id="WP_157881602.1">
    <property type="nucleotide sequence ID" value="NZ_CP014223.1"/>
</dbReference>
<keyword evidence="7 8" id="KW-0472">Membrane</keyword>
<evidence type="ECO:0000256" key="4">
    <source>
        <dbReference type="ARBA" id="ARBA00022475"/>
    </source>
</evidence>
<feature type="transmembrane region" description="Helical" evidence="8">
    <location>
        <begin position="108"/>
        <end position="125"/>
    </location>
</feature>
<gene>
    <name evidence="9" type="primary">lutP</name>
    <name evidence="9" type="ORF">CPRO_00670</name>
    <name evidence="10" type="ORF">SAMN02745151_00291</name>
</gene>
<feature type="transmembrane region" description="Helical" evidence="8">
    <location>
        <begin position="194"/>
        <end position="212"/>
    </location>
</feature>
<dbReference type="InterPro" id="IPR003804">
    <property type="entry name" value="Lactate_perm"/>
</dbReference>
<sequence>MMDFVMALSPLVLILVGIVVLKKPAMKVAPVGLVYIIILAFTYFSPADAVFKDTVTMVDGLLWKGIKEGTKIVMLVFSSFLLLNLMQRSGAMKQVQNTLAGVTDDRRAQLIIVGLMVPIFLEGAAGAGSPAAIAAPFLVGLGFDPIVAIVVALLGDATPCSWGGAGLTTITGGSYLVEQGISTASLNSAMVGRIHMFGVFVIPFLIVMIAFGKKGFKGIIPYLLFAGISTGLIMFGLSNFIGPEITSLGTGLLSIVCSIIYLKLVKIKTPEEFRYKGENGFSGKENTELRRYSSFHALSPYLVLVVLLPVVRYTVPFSILTTFGYIVWVDVVVFLCACIGCVILGVSAEGFFDTMKQTIMRVVPVLVTMGSLLTVSYIMQNSQTGMIQLIASTIANTAGPLYPAAAVAIGSAGSFITGTGLGSNIMFAPMHLNAANMLGLNPITVFAGQNAGGSLGNLICPNNVVAACATVGVIGKEGEVLKRTMAAFAVILTIYMTLSMIYTHILFSGFGL</sequence>
<dbReference type="KEGG" id="cpro:CPRO_00670"/>
<evidence type="ECO:0000256" key="6">
    <source>
        <dbReference type="ARBA" id="ARBA00022989"/>
    </source>
</evidence>
<evidence type="ECO:0000313" key="12">
    <source>
        <dbReference type="Proteomes" id="UP000184204"/>
    </source>
</evidence>
<evidence type="ECO:0000313" key="10">
    <source>
        <dbReference type="EMBL" id="SHE30196.1"/>
    </source>
</evidence>
<protein>
    <recommendedName>
        <fullName evidence="8">L-lactate permease</fullName>
    </recommendedName>
</protein>
<dbReference type="Pfam" id="PF02652">
    <property type="entry name" value="Lactate_perm"/>
    <property type="match status" value="1"/>
</dbReference>
<accession>A0A0X8VAZ0</accession>
<feature type="transmembrane region" description="Helical" evidence="8">
    <location>
        <begin position="247"/>
        <end position="265"/>
    </location>
</feature>
<dbReference type="OrthoDB" id="9761056at2"/>
<feature type="transmembrane region" description="Helical" evidence="8">
    <location>
        <begin position="325"/>
        <end position="346"/>
    </location>
</feature>
<feature type="transmembrane region" description="Helical" evidence="8">
    <location>
        <begin position="486"/>
        <end position="507"/>
    </location>
</feature>
<keyword evidence="3 8" id="KW-0813">Transport</keyword>
<proteinExistence type="inferred from homology"/>
<evidence type="ECO:0000313" key="9">
    <source>
        <dbReference type="EMBL" id="AMJ39691.1"/>
    </source>
</evidence>
<keyword evidence="5 8" id="KW-0812">Transmembrane</keyword>
<dbReference type="GO" id="GO:0015295">
    <property type="term" value="F:solute:proton symporter activity"/>
    <property type="evidence" value="ECO:0007669"/>
    <property type="project" value="TreeGrafter"/>
</dbReference>
<feature type="transmembrane region" description="Helical" evidence="8">
    <location>
        <begin position="219"/>
        <end position="241"/>
    </location>
</feature>
<feature type="transmembrane region" description="Helical" evidence="8">
    <location>
        <begin position="72"/>
        <end position="88"/>
    </location>
</feature>
<dbReference type="EMBL" id="FQUA01000001">
    <property type="protein sequence ID" value="SHE30196.1"/>
    <property type="molecule type" value="Genomic_DNA"/>
</dbReference>
<reference evidence="11" key="2">
    <citation type="submission" date="2016-01" db="EMBL/GenBank/DDBJ databases">
        <authorList>
            <person name="Poehlein A."/>
            <person name="Schlien K."/>
            <person name="Gottschalk G."/>
            <person name="Buckel W."/>
            <person name="Daniel R."/>
        </authorList>
    </citation>
    <scope>NUCLEOTIDE SEQUENCE [LARGE SCALE GENOMIC DNA]</scope>
    <source>
        <strain evidence="11">X2</strain>
    </source>
</reference>
<feature type="transmembrane region" description="Helical" evidence="8">
    <location>
        <begin position="400"/>
        <end position="421"/>
    </location>
</feature>
<evidence type="ECO:0000256" key="5">
    <source>
        <dbReference type="ARBA" id="ARBA00022692"/>
    </source>
</evidence>
<dbReference type="EMBL" id="CP014223">
    <property type="protein sequence ID" value="AMJ39691.1"/>
    <property type="molecule type" value="Genomic_DNA"/>
</dbReference>
<feature type="transmembrane region" description="Helical" evidence="8">
    <location>
        <begin position="298"/>
        <end position="319"/>
    </location>
</feature>
<comment type="function">
    <text evidence="8">Uptake of L-lactate across the membrane. Can also transport D-lactate and glycolate.</text>
</comment>
<dbReference type="PANTHER" id="PTHR30003:SF0">
    <property type="entry name" value="GLYCOLATE PERMEASE GLCA-RELATED"/>
    <property type="match status" value="1"/>
</dbReference>